<keyword evidence="5" id="KW-1185">Reference proteome</keyword>
<dbReference type="Pfam" id="PF13749">
    <property type="entry name" value="HATPase_c_4"/>
    <property type="match status" value="1"/>
</dbReference>
<dbReference type="InterPro" id="IPR038461">
    <property type="entry name" value="Schlafen_AlbA_2_dom_sf"/>
</dbReference>
<reference evidence="4 5" key="1">
    <citation type="submission" date="2023-03" db="EMBL/GenBank/DDBJ databases">
        <title>Diaphorobacter basophil sp. nov., isolated from a sewage-treatment plant.</title>
        <authorList>
            <person name="Yang K."/>
        </authorList>
    </citation>
    <scope>NUCLEOTIDE SEQUENCE [LARGE SCALE GENOMIC DNA]</scope>
    <source>
        <strain evidence="4 5">Y-1</strain>
    </source>
</reference>
<gene>
    <name evidence="4" type="ORF">P4826_17060</name>
</gene>
<feature type="domain" description="Filamentation induced by cAMP protein Fic-like C-terminal" evidence="3">
    <location>
        <begin position="553"/>
        <end position="605"/>
    </location>
</feature>
<organism evidence="4 5">
    <name type="scientific">Diaphorobacter limosus</name>
    <dbReference type="NCBI Taxonomy" id="3036128"/>
    <lineage>
        <taxon>Bacteria</taxon>
        <taxon>Pseudomonadati</taxon>
        <taxon>Pseudomonadota</taxon>
        <taxon>Betaproteobacteria</taxon>
        <taxon>Burkholderiales</taxon>
        <taxon>Comamonadaceae</taxon>
        <taxon>Diaphorobacter</taxon>
    </lineage>
</organism>
<proteinExistence type="predicted"/>
<evidence type="ECO:0000313" key="4">
    <source>
        <dbReference type="EMBL" id="WOO32081.1"/>
    </source>
</evidence>
<feature type="compositionally biased region" description="Polar residues" evidence="1">
    <location>
        <begin position="497"/>
        <end position="507"/>
    </location>
</feature>
<feature type="region of interest" description="Disordered" evidence="1">
    <location>
        <begin position="496"/>
        <end position="519"/>
    </location>
</feature>
<evidence type="ECO:0000259" key="3">
    <source>
        <dbReference type="Pfam" id="PF21247"/>
    </source>
</evidence>
<protein>
    <submittedName>
        <fullName evidence="4">DNA binding domain-containing protein</fullName>
    </submittedName>
</protein>
<dbReference type="RefSeq" id="WP_317701550.1">
    <property type="nucleotide sequence ID" value="NZ_CP136921.1"/>
</dbReference>
<dbReference type="PANTHER" id="PTHR30595:SF6">
    <property type="entry name" value="SCHLAFEN ALBA-2 DOMAIN-CONTAINING PROTEIN"/>
    <property type="match status" value="1"/>
</dbReference>
<dbReference type="InterPro" id="IPR038475">
    <property type="entry name" value="RecG_C_sf"/>
</dbReference>
<evidence type="ECO:0000259" key="2">
    <source>
        <dbReference type="Pfam" id="PF04326"/>
    </source>
</evidence>
<dbReference type="InterPro" id="IPR007421">
    <property type="entry name" value="Schlafen_AlbA_2_dom"/>
</dbReference>
<dbReference type="Proteomes" id="UP001303211">
    <property type="component" value="Chromosome"/>
</dbReference>
<dbReference type="Gene3D" id="3.30.565.60">
    <property type="match status" value="1"/>
</dbReference>
<evidence type="ECO:0000313" key="5">
    <source>
        <dbReference type="Proteomes" id="UP001303211"/>
    </source>
</evidence>
<dbReference type="Pfam" id="PF04326">
    <property type="entry name" value="SLFN_AlbA_2"/>
    <property type="match status" value="1"/>
</dbReference>
<name>A0ABZ0J419_9BURK</name>
<dbReference type="EMBL" id="CP136921">
    <property type="protein sequence ID" value="WOO32081.1"/>
    <property type="molecule type" value="Genomic_DNA"/>
</dbReference>
<sequence length="631" mass="70128">MTRDELLAKLQSIEWSDIEFKEASWAAPRDALETVSAFANTSGGHLVFGVKQANGTFTVTGVTNADEVQNTFLGWVRDQNKISVFLPINGSVHALAEGTVLAFYVPEAQRNEKPVYLERNPRKAHIRRGGRDDTCTGDELLRFIRDASNIRFDAEPLDVDTSRCFDEATVRWYRARFATSNPGGDTAADDTAFLRNWGFLVEQGGVLRPTRAAILVLGSGEYVRQVLPRMAVDVQLYRNASAEYDSAIRWADRITVEDNLIKAWQAIVEFYFRHSERPFGVDAATMRRDDDPPDYISFREAAINLLIHQDFGDTTRVPVIRFFRDQTEFFNPGDAFASREQLLDPGDKEVRNPSIVSAFRRIGLSDQGGTGVRAIFDGWRKLGYLPPEIENHKAEKSFRLRLRKEKLITEAQLLAQAKLGAHLSAQEADVFAYLTRKGQIDLTDVKALTGLSGADARQLAQRLTVQALLVAQGGSDNVFVLAEHLRARFLPVAPEQAANSEENQRFGSETAATDATAQATDQATAQAASGRAQLVQSLVQLSAIQWQIVAFADAPRSITELMGRTGHKQRAFFKRQHLEPLLAGGILKMTVPDKPTSPAQRYVLTEAGVKLKQLHEQQQAAGQPENEDHGH</sequence>
<dbReference type="Pfam" id="PF21247">
    <property type="entry name" value="Fic-like_C"/>
    <property type="match status" value="1"/>
</dbReference>
<evidence type="ECO:0000256" key="1">
    <source>
        <dbReference type="SAM" id="MobiDB-lite"/>
    </source>
</evidence>
<accession>A0ABZ0J419</accession>
<feature type="compositionally biased region" description="Low complexity" evidence="1">
    <location>
        <begin position="510"/>
        <end position="519"/>
    </location>
</feature>
<dbReference type="InterPro" id="IPR049514">
    <property type="entry name" value="Fic-like_C"/>
</dbReference>
<dbReference type="Gene3D" id="3.30.950.30">
    <property type="entry name" value="Schlafen, AAA domain"/>
    <property type="match status" value="1"/>
</dbReference>
<feature type="domain" description="Schlafen AlbA-2" evidence="2">
    <location>
        <begin position="14"/>
        <end position="135"/>
    </location>
</feature>
<dbReference type="PANTHER" id="PTHR30595">
    <property type="entry name" value="GLPR-RELATED TRANSCRIPTIONAL REPRESSOR"/>
    <property type="match status" value="1"/>
</dbReference>